<dbReference type="STRING" id="559515.M4B2A2"/>
<keyword evidence="8" id="KW-1185">Reference proteome</keyword>
<dbReference type="AlphaFoldDB" id="M4B2A2"/>
<evidence type="ECO:0000313" key="8">
    <source>
        <dbReference type="Proteomes" id="UP000011713"/>
    </source>
</evidence>
<dbReference type="Gene3D" id="1.20.120.1900">
    <property type="entry name" value="Gamma-tubulin complex, C-terminal domain"/>
    <property type="match status" value="1"/>
</dbReference>
<proteinExistence type="inferred from homology"/>
<reference evidence="7" key="2">
    <citation type="submission" date="2015-06" db="UniProtKB">
        <authorList>
            <consortium name="EnsemblProtists"/>
        </authorList>
    </citation>
    <scope>IDENTIFICATION</scope>
    <source>
        <strain evidence="7">Emoy2</strain>
    </source>
</reference>
<evidence type="ECO:0000256" key="4">
    <source>
        <dbReference type="ARBA" id="ARBA00023212"/>
    </source>
</evidence>
<evidence type="ECO:0000256" key="3">
    <source>
        <dbReference type="ARBA" id="ARBA00022701"/>
    </source>
</evidence>
<evidence type="ECO:0000256" key="2">
    <source>
        <dbReference type="ARBA" id="ARBA00022490"/>
    </source>
</evidence>
<dbReference type="GO" id="GO:0031122">
    <property type="term" value="P:cytoplasmic microtubule organization"/>
    <property type="evidence" value="ECO:0007669"/>
    <property type="project" value="TreeGrafter"/>
</dbReference>
<dbReference type="GO" id="GO:0051321">
    <property type="term" value="P:meiotic cell cycle"/>
    <property type="evidence" value="ECO:0007669"/>
    <property type="project" value="TreeGrafter"/>
</dbReference>
<keyword evidence="3 5" id="KW-0493">Microtubule</keyword>
<dbReference type="Pfam" id="PF04130">
    <property type="entry name" value="GCP_C_terminal"/>
    <property type="match status" value="1"/>
</dbReference>
<dbReference type="GO" id="GO:0043015">
    <property type="term" value="F:gamma-tubulin binding"/>
    <property type="evidence" value="ECO:0007669"/>
    <property type="project" value="InterPro"/>
</dbReference>
<dbReference type="GO" id="GO:0007020">
    <property type="term" value="P:microtubule nucleation"/>
    <property type="evidence" value="ECO:0007669"/>
    <property type="project" value="InterPro"/>
</dbReference>
<dbReference type="GO" id="GO:0051011">
    <property type="term" value="F:microtubule minus-end binding"/>
    <property type="evidence" value="ECO:0007669"/>
    <property type="project" value="TreeGrafter"/>
</dbReference>
<keyword evidence="4 5" id="KW-0206">Cytoskeleton</keyword>
<dbReference type="PANTHER" id="PTHR19302:SF33">
    <property type="entry name" value="GAMMA-TUBULIN COMPLEX COMPONENT 5"/>
    <property type="match status" value="1"/>
</dbReference>
<organism evidence="7 8">
    <name type="scientific">Hyaloperonospora arabidopsidis (strain Emoy2)</name>
    <name type="common">Downy mildew agent</name>
    <name type="synonym">Peronospora arabidopsidis</name>
    <dbReference type="NCBI Taxonomy" id="559515"/>
    <lineage>
        <taxon>Eukaryota</taxon>
        <taxon>Sar</taxon>
        <taxon>Stramenopiles</taxon>
        <taxon>Oomycota</taxon>
        <taxon>Peronosporomycetes</taxon>
        <taxon>Peronosporales</taxon>
        <taxon>Peronosporaceae</taxon>
        <taxon>Hyaloperonospora</taxon>
    </lineage>
</organism>
<dbReference type="InParanoid" id="M4B2A2"/>
<protein>
    <recommendedName>
        <fullName evidence="5">Spindle pole body component</fullName>
    </recommendedName>
</protein>
<feature type="domain" description="Gamma tubulin complex component C-terminal" evidence="6">
    <location>
        <begin position="754"/>
        <end position="826"/>
    </location>
</feature>
<dbReference type="GO" id="GO:0000922">
    <property type="term" value="C:spindle pole"/>
    <property type="evidence" value="ECO:0007669"/>
    <property type="project" value="InterPro"/>
</dbReference>
<dbReference type="GO" id="GO:0000930">
    <property type="term" value="C:gamma-tubulin complex"/>
    <property type="evidence" value="ECO:0007669"/>
    <property type="project" value="TreeGrafter"/>
</dbReference>
<dbReference type="GO" id="GO:0005874">
    <property type="term" value="C:microtubule"/>
    <property type="evidence" value="ECO:0007669"/>
    <property type="project" value="UniProtKB-KW"/>
</dbReference>
<dbReference type="OMA" id="HSMEVEF"/>
<evidence type="ECO:0000313" key="7">
    <source>
        <dbReference type="EnsemblProtists" id="HpaP800400"/>
    </source>
</evidence>
<dbReference type="eggNOG" id="ENOG502QVZ4">
    <property type="taxonomic scope" value="Eukaryota"/>
</dbReference>
<comment type="subcellular location">
    <subcellularLocation>
        <location evidence="5">Cytoplasm</location>
        <location evidence="5">Cytoskeleton</location>
        <location evidence="5">Microtubule organizing center</location>
    </subcellularLocation>
</comment>
<dbReference type="GO" id="GO:0000278">
    <property type="term" value="P:mitotic cell cycle"/>
    <property type="evidence" value="ECO:0007669"/>
    <property type="project" value="TreeGrafter"/>
</dbReference>
<evidence type="ECO:0000259" key="6">
    <source>
        <dbReference type="Pfam" id="PF04130"/>
    </source>
</evidence>
<dbReference type="EnsemblProtists" id="HpaT800400">
    <property type="protein sequence ID" value="HpaP800400"/>
    <property type="gene ID" value="HpaG800400"/>
</dbReference>
<evidence type="ECO:0000256" key="5">
    <source>
        <dbReference type="RuleBase" id="RU363050"/>
    </source>
</evidence>
<comment type="similarity">
    <text evidence="1 5">Belongs to the TUBGCP family.</text>
</comment>
<dbReference type="GO" id="GO:0051225">
    <property type="term" value="P:spindle assembly"/>
    <property type="evidence" value="ECO:0007669"/>
    <property type="project" value="TreeGrafter"/>
</dbReference>
<keyword evidence="2 5" id="KW-0963">Cytoplasm</keyword>
<dbReference type="InterPro" id="IPR040457">
    <property type="entry name" value="GCP_C"/>
</dbReference>
<reference evidence="8" key="1">
    <citation type="journal article" date="2010" name="Science">
        <title>Signatures of adaptation to obligate biotrophy in the Hyaloperonospora arabidopsidis genome.</title>
        <authorList>
            <person name="Baxter L."/>
            <person name="Tripathy S."/>
            <person name="Ishaque N."/>
            <person name="Boot N."/>
            <person name="Cabral A."/>
            <person name="Kemen E."/>
            <person name="Thines M."/>
            <person name="Ah-Fong A."/>
            <person name="Anderson R."/>
            <person name="Badejoko W."/>
            <person name="Bittner-Eddy P."/>
            <person name="Boore J.L."/>
            <person name="Chibucos M.C."/>
            <person name="Coates M."/>
            <person name="Dehal P."/>
            <person name="Delehaunty K."/>
            <person name="Dong S."/>
            <person name="Downton P."/>
            <person name="Dumas B."/>
            <person name="Fabro G."/>
            <person name="Fronick C."/>
            <person name="Fuerstenberg S.I."/>
            <person name="Fulton L."/>
            <person name="Gaulin E."/>
            <person name="Govers F."/>
            <person name="Hughes L."/>
            <person name="Humphray S."/>
            <person name="Jiang R.H."/>
            <person name="Judelson H."/>
            <person name="Kamoun S."/>
            <person name="Kyung K."/>
            <person name="Meijer H."/>
            <person name="Minx P."/>
            <person name="Morris P."/>
            <person name="Nelson J."/>
            <person name="Phuntumart V."/>
            <person name="Qutob D."/>
            <person name="Rehmany A."/>
            <person name="Rougon-Cardoso A."/>
            <person name="Ryden P."/>
            <person name="Torto-Alalibo T."/>
            <person name="Studholme D."/>
            <person name="Wang Y."/>
            <person name="Win J."/>
            <person name="Wood J."/>
            <person name="Clifton S.W."/>
            <person name="Rogers J."/>
            <person name="Van den Ackerveken G."/>
            <person name="Jones J.D."/>
            <person name="McDowell J.M."/>
            <person name="Beynon J."/>
            <person name="Tyler B.M."/>
        </authorList>
    </citation>
    <scope>NUCLEOTIDE SEQUENCE [LARGE SCALE GENOMIC DNA]</scope>
    <source>
        <strain evidence="8">Emoy2</strain>
    </source>
</reference>
<accession>M4B2A2</accession>
<sequence length="840" mass="94144">MAAWTRELRPLAEQLCVHVNSGRQGNSVDRLPLSQEELFVRVNRVVRLLDSHSFVDCVPQDVQTQTRALATKFRVHSQDDRAEKLLRLAQECDYQVLELLLELATSPTSATDEEAAVDQASQMEWNAVLQQEKLRQEKQKMMEEQIREELYQIAAHGEWYQAWDNSEDESNGEMSSDDDWAAKDSKRVAGTAQCSAKSLREVVEDQNCMKQNDTAITSLDSAGGNAVVDKREQLEDLEEDAALQDEILCRYYPEVTLQDGRMVADDPTCELETRAPVSFTLERPWLLCEAVVKSASSRRPAASEFLPRRLIHEKSAVNMVFEALHGVDSLLFEFCPITPAPTIFSIDFRTKTVKRSQRSLNTAVGHLSPLAFHNMLDGFAQAASELQLLRDFLEFVRQAEGSNEHHRCLTLEGLANSLSEVMRSISRSIHTVEHQVNDAAGEEANDPRPWCGINTRQPTLLGIFGGLKEIFGTVSWLKRILVESFKALSGRHWYEVKRAELAKCVLDSLYHAMEVEHVVGVTDAASPSAACRLVRSDVLLHLFCGALSPYLGLINRTIFKVGCCKTVPLNDELFFATPACMQIREAPKRGQIHSFQEELLVLAPFELILNLVPAFLESKMDMMNEALASRQMLNSFLHQSSTKEALTRAKQTRLPLHDLRTIELRTIGSKRNRDILSLTAASAANNGDTPTFSEQTSLESVPFNSLMELCVTRHLETKRNPIAWADSDAINSFHRNGVQEVCEDSSLSSLQRQIGGRLCVRIDFSLLDCSTSGTSIDIATMNCVRFAFSVQQPLRLLFSTSVMHKYSRLGVLLVQVKAVEAALVKVQTNYSRALTSRLPT</sequence>
<dbReference type="EMBL" id="JH597777">
    <property type="status" value="NOT_ANNOTATED_CDS"/>
    <property type="molecule type" value="Genomic_DNA"/>
</dbReference>
<dbReference type="Proteomes" id="UP000011713">
    <property type="component" value="Unassembled WGS sequence"/>
</dbReference>
<dbReference type="InterPro" id="IPR007259">
    <property type="entry name" value="GCP"/>
</dbReference>
<name>M4B2A2_HYAAE</name>
<dbReference type="VEuPathDB" id="FungiDB:HpaG800400"/>
<dbReference type="InterPro" id="IPR042241">
    <property type="entry name" value="GCP_C_sf"/>
</dbReference>
<dbReference type="HOGENOM" id="CLU_008647_0_0_1"/>
<evidence type="ECO:0000256" key="1">
    <source>
        <dbReference type="ARBA" id="ARBA00010337"/>
    </source>
</evidence>
<dbReference type="PANTHER" id="PTHR19302">
    <property type="entry name" value="GAMMA TUBULIN COMPLEX PROTEIN"/>
    <property type="match status" value="1"/>
</dbReference>